<dbReference type="Proteomes" id="UP000683417">
    <property type="component" value="Unassembled WGS sequence"/>
</dbReference>
<gene>
    <name evidence="1" type="ORF">BGTH12_LOCUS229</name>
</gene>
<evidence type="ECO:0000313" key="2">
    <source>
        <dbReference type="Proteomes" id="UP000683417"/>
    </source>
</evidence>
<reference evidence="1" key="1">
    <citation type="submission" date="2020-10" db="EMBL/GenBank/DDBJ databases">
        <authorList>
            <person name="Muller C M."/>
        </authorList>
    </citation>
    <scope>NUCLEOTIDE SEQUENCE</scope>
    <source>
        <strain evidence="1">THUN-12</strain>
    </source>
</reference>
<evidence type="ECO:0000313" key="1">
    <source>
        <dbReference type="EMBL" id="CAD6498871.1"/>
    </source>
</evidence>
<feature type="non-terminal residue" evidence="1">
    <location>
        <position position="176"/>
    </location>
</feature>
<accession>A0A9W4CUV7</accession>
<name>A0A9W4CUV7_BLUGR</name>
<organism evidence="1 2">
    <name type="scientific">Blumeria graminis f. sp. triticale</name>
    <dbReference type="NCBI Taxonomy" id="1689686"/>
    <lineage>
        <taxon>Eukaryota</taxon>
        <taxon>Fungi</taxon>
        <taxon>Dikarya</taxon>
        <taxon>Ascomycota</taxon>
        <taxon>Pezizomycotina</taxon>
        <taxon>Leotiomycetes</taxon>
        <taxon>Erysiphales</taxon>
        <taxon>Erysiphaceae</taxon>
        <taxon>Blumeria</taxon>
    </lineage>
</organism>
<dbReference type="EMBL" id="CAJHIT010000001">
    <property type="protein sequence ID" value="CAD6498871.1"/>
    <property type="molecule type" value="Genomic_DNA"/>
</dbReference>
<protein>
    <submittedName>
        <fullName evidence="1">BgTH12-04529</fullName>
    </submittedName>
</protein>
<dbReference type="AlphaFoldDB" id="A0A9W4CUV7"/>
<proteinExistence type="predicted"/>
<comment type="caution">
    <text evidence="1">The sequence shown here is derived from an EMBL/GenBank/DDBJ whole genome shotgun (WGS) entry which is preliminary data.</text>
</comment>
<sequence length="176" mass="20183">EITNKPFRFCTSFLSIFKFQLFITFRFGRNTTTEHLSMKFFTISGISTLLCILAPVQAFVTPPLRDLIPNVLPVPDPNREFRFHCPNGPIYSKAQAMKVVLFAKKFIRPDKPDDEYPFVSTRLSYNVAGTVWYYPMAEGPGPHDFVVFNTDGEIVGLNSRTHYSQTSDVIEHCEFE</sequence>